<protein>
    <submittedName>
        <fullName evidence="1">Uncharacterized protein</fullName>
    </submittedName>
</protein>
<name>A0ABU0S829_9HYPH</name>
<dbReference type="RefSeq" id="WP_307280240.1">
    <property type="nucleotide sequence ID" value="NZ_JAUSZT010000003.1"/>
</dbReference>
<dbReference type="Proteomes" id="UP001237780">
    <property type="component" value="Unassembled WGS sequence"/>
</dbReference>
<evidence type="ECO:0000313" key="1">
    <source>
        <dbReference type="EMBL" id="MDQ0996907.1"/>
    </source>
</evidence>
<reference evidence="1 2" key="1">
    <citation type="submission" date="2023-07" db="EMBL/GenBank/DDBJ databases">
        <title>Comparative genomics of wheat-associated soil bacteria to identify genetic determinants of phenazine resistance.</title>
        <authorList>
            <person name="Mouncey N."/>
        </authorList>
    </citation>
    <scope>NUCLEOTIDE SEQUENCE [LARGE SCALE GENOMIC DNA]</scope>
    <source>
        <strain evidence="1 2">W4I11</strain>
    </source>
</reference>
<sequence length="127" mass="14518">MSDTSRVESDTKHGENVMRALADTQGMPTPQKANYWLEKLAQAHYRGRHDTWTAARDRAAKKAGVEPTMAQRIWQRWQTMNDVGGETVIKLMLAYEEMIQRNDAAAEGYKAERLTIRNTHEANRKSA</sequence>
<keyword evidence="2" id="KW-1185">Reference proteome</keyword>
<evidence type="ECO:0000313" key="2">
    <source>
        <dbReference type="Proteomes" id="UP001237780"/>
    </source>
</evidence>
<comment type="caution">
    <text evidence="1">The sequence shown here is derived from an EMBL/GenBank/DDBJ whole genome shotgun (WGS) entry which is preliminary data.</text>
</comment>
<accession>A0ABU0S829</accession>
<proteinExistence type="predicted"/>
<organism evidence="1 2">
    <name type="scientific">Phyllobacterium ifriqiyense</name>
    <dbReference type="NCBI Taxonomy" id="314238"/>
    <lineage>
        <taxon>Bacteria</taxon>
        <taxon>Pseudomonadati</taxon>
        <taxon>Pseudomonadota</taxon>
        <taxon>Alphaproteobacteria</taxon>
        <taxon>Hyphomicrobiales</taxon>
        <taxon>Phyllobacteriaceae</taxon>
        <taxon>Phyllobacterium</taxon>
    </lineage>
</organism>
<dbReference type="EMBL" id="JAUSZT010000003">
    <property type="protein sequence ID" value="MDQ0996907.1"/>
    <property type="molecule type" value="Genomic_DNA"/>
</dbReference>
<gene>
    <name evidence="1" type="ORF">QFZ34_002089</name>
</gene>